<dbReference type="PANTHER" id="PTHR34981">
    <property type="entry name" value="CELL DIVISION PROTEIN ZAPA"/>
    <property type="match status" value="1"/>
</dbReference>
<evidence type="ECO:0000256" key="9">
    <source>
        <dbReference type="ARBA" id="ARBA00033158"/>
    </source>
</evidence>
<dbReference type="GO" id="GO:0000917">
    <property type="term" value="P:division septum assembly"/>
    <property type="evidence" value="ECO:0007669"/>
    <property type="project" value="UniProtKB-KW"/>
</dbReference>
<dbReference type="GO" id="GO:0032153">
    <property type="term" value="C:cell division site"/>
    <property type="evidence" value="ECO:0007669"/>
    <property type="project" value="TreeGrafter"/>
</dbReference>
<evidence type="ECO:0000256" key="1">
    <source>
        <dbReference type="ARBA" id="ARBA00004496"/>
    </source>
</evidence>
<dbReference type="STRING" id="1403537.Q428_02255"/>
<comment type="subcellular location">
    <subcellularLocation>
        <location evidence="1">Cytoplasm</location>
    </subcellularLocation>
</comment>
<dbReference type="InterPro" id="IPR007838">
    <property type="entry name" value="Cell_div_ZapA-like"/>
</dbReference>
<protein>
    <recommendedName>
        <fullName evidence="2">Cell division protein ZapA</fullName>
    </recommendedName>
    <alternativeName>
        <fullName evidence="9">Z ring-associated protein ZapA</fullName>
    </alternativeName>
</protein>
<dbReference type="SUPFAM" id="SSF102829">
    <property type="entry name" value="Cell division protein ZapA-like"/>
    <property type="match status" value="1"/>
</dbReference>
<evidence type="ECO:0000256" key="8">
    <source>
        <dbReference type="ARBA" id="ARBA00026068"/>
    </source>
</evidence>
<reference evidence="11 12" key="1">
    <citation type="journal article" date="2014" name="Genome Announc.">
        <title>Draft Genome Sequence of Fervidicella metallireducens Strain AeBT, an Iron-Reducing Thermoanaerobe from the Great Artesian Basin.</title>
        <authorList>
            <person name="Patel B.K."/>
        </authorList>
    </citation>
    <scope>NUCLEOTIDE SEQUENCE [LARGE SCALE GENOMIC DNA]</scope>
    <source>
        <strain evidence="11 12">AeB</strain>
    </source>
</reference>
<gene>
    <name evidence="11" type="ORF">Q428_02255</name>
</gene>
<evidence type="ECO:0000256" key="3">
    <source>
        <dbReference type="ARBA" id="ARBA00022490"/>
    </source>
</evidence>
<keyword evidence="4" id="KW-0132">Cell division</keyword>
<evidence type="ECO:0000256" key="10">
    <source>
        <dbReference type="SAM" id="Coils"/>
    </source>
</evidence>
<dbReference type="EMBL" id="AZQP01000004">
    <property type="protein sequence ID" value="EYE89483.1"/>
    <property type="molecule type" value="Genomic_DNA"/>
</dbReference>
<evidence type="ECO:0000313" key="11">
    <source>
        <dbReference type="EMBL" id="EYE89483.1"/>
    </source>
</evidence>
<dbReference type="GO" id="GO:0043093">
    <property type="term" value="P:FtsZ-dependent cytokinesis"/>
    <property type="evidence" value="ECO:0007669"/>
    <property type="project" value="TreeGrafter"/>
</dbReference>
<evidence type="ECO:0000256" key="4">
    <source>
        <dbReference type="ARBA" id="ARBA00022618"/>
    </source>
</evidence>
<evidence type="ECO:0000256" key="7">
    <source>
        <dbReference type="ARBA" id="ARBA00024910"/>
    </source>
</evidence>
<dbReference type="RefSeq" id="WP_035377754.1">
    <property type="nucleotide sequence ID" value="NZ_AZQP01000004.1"/>
</dbReference>
<comment type="caution">
    <text evidence="11">The sequence shown here is derived from an EMBL/GenBank/DDBJ whole genome shotgun (WGS) entry which is preliminary data.</text>
</comment>
<dbReference type="GO" id="GO:0030428">
    <property type="term" value="C:cell septum"/>
    <property type="evidence" value="ECO:0007669"/>
    <property type="project" value="TreeGrafter"/>
</dbReference>
<dbReference type="GO" id="GO:0000921">
    <property type="term" value="P:septin ring assembly"/>
    <property type="evidence" value="ECO:0007669"/>
    <property type="project" value="TreeGrafter"/>
</dbReference>
<evidence type="ECO:0000256" key="2">
    <source>
        <dbReference type="ARBA" id="ARBA00015195"/>
    </source>
</evidence>
<sequence length="203" mass="24087">MSKNKVIVRINGAEYTLTGDDSEDYLFSIANFVDKKVKEILTGNPKHSNTSAAVLTSLTITDELFRSRREIEVLKRSLNEPEEKLRQMKAEYEKLQRAYENLNNEYIKISEMRKTETENLEEIKNQYNELYQNLQIRNEEYEELLKENALLKEQNEKVEKEVKEHKDNIAYLKDQLLESQIELVRVKKDLKDIRDVQSKKRSI</sequence>
<proteinExistence type="predicted"/>
<dbReference type="Proteomes" id="UP000019681">
    <property type="component" value="Unassembled WGS sequence"/>
</dbReference>
<dbReference type="PANTHER" id="PTHR34981:SF1">
    <property type="entry name" value="CELL DIVISION PROTEIN ZAPA"/>
    <property type="match status" value="1"/>
</dbReference>
<dbReference type="AlphaFoldDB" id="A0A017RXI8"/>
<dbReference type="Gene3D" id="6.10.250.790">
    <property type="match status" value="1"/>
</dbReference>
<name>A0A017RXI8_9CLOT</name>
<dbReference type="InterPro" id="IPR053712">
    <property type="entry name" value="Bac_CellDiv_Activator"/>
</dbReference>
<accession>A0A017RXI8</accession>
<evidence type="ECO:0000313" key="12">
    <source>
        <dbReference type="Proteomes" id="UP000019681"/>
    </source>
</evidence>
<keyword evidence="12" id="KW-1185">Reference proteome</keyword>
<evidence type="ECO:0000256" key="5">
    <source>
        <dbReference type="ARBA" id="ARBA00023210"/>
    </source>
</evidence>
<keyword evidence="6" id="KW-0131">Cell cycle</keyword>
<organism evidence="11 12">
    <name type="scientific">Fervidicella metallireducens AeB</name>
    <dbReference type="NCBI Taxonomy" id="1403537"/>
    <lineage>
        <taxon>Bacteria</taxon>
        <taxon>Bacillati</taxon>
        <taxon>Bacillota</taxon>
        <taxon>Clostridia</taxon>
        <taxon>Eubacteriales</taxon>
        <taxon>Clostridiaceae</taxon>
        <taxon>Fervidicella</taxon>
    </lineage>
</organism>
<dbReference type="Pfam" id="PF05164">
    <property type="entry name" value="ZapA"/>
    <property type="match status" value="1"/>
</dbReference>
<dbReference type="OrthoDB" id="1711036at2"/>
<dbReference type="GO" id="GO:0005829">
    <property type="term" value="C:cytosol"/>
    <property type="evidence" value="ECO:0007669"/>
    <property type="project" value="TreeGrafter"/>
</dbReference>
<keyword evidence="5" id="KW-0717">Septation</keyword>
<comment type="function">
    <text evidence="7">Activator of cell division through the inhibition of FtsZ GTPase activity, therefore promoting FtsZ assembly into bundles of protofilaments necessary for the formation of the division Z ring. It is recruited early at mid-cell but it is not essential for cell division.</text>
</comment>
<keyword evidence="3" id="KW-0963">Cytoplasm</keyword>
<feature type="coiled-coil region" evidence="10">
    <location>
        <begin position="71"/>
        <end position="175"/>
    </location>
</feature>
<dbReference type="InterPro" id="IPR036192">
    <property type="entry name" value="Cell_div_ZapA-like_sf"/>
</dbReference>
<keyword evidence="10" id="KW-0175">Coiled coil</keyword>
<evidence type="ECO:0000256" key="6">
    <source>
        <dbReference type="ARBA" id="ARBA00023306"/>
    </source>
</evidence>
<comment type="subunit">
    <text evidence="8">Homodimer. Interacts with FtsZ.</text>
</comment>